<sequence>MSHPADVPTAPDLQRFLDEEATSEALAHLLEKALAARQNRLVEAYRGNAYKVSFDDEDVIIEGYGSRKMPARHLPLDHFIALLRAWPGA</sequence>
<organism evidence="1 2">
    <name type="scientific">Pseudomonas fakonensis</name>
    <dbReference type="NCBI Taxonomy" id="2842355"/>
    <lineage>
        <taxon>Bacteria</taxon>
        <taxon>Pseudomonadati</taxon>
        <taxon>Pseudomonadota</taxon>
        <taxon>Gammaproteobacteria</taxon>
        <taxon>Pseudomonadales</taxon>
        <taxon>Pseudomonadaceae</taxon>
        <taxon>Pseudomonas</taxon>
    </lineage>
</organism>
<evidence type="ECO:0000313" key="2">
    <source>
        <dbReference type="Proteomes" id="UP001046350"/>
    </source>
</evidence>
<keyword evidence="2" id="KW-1185">Reference proteome</keyword>
<evidence type="ECO:0000313" key="1">
    <source>
        <dbReference type="EMBL" id="QXH53402.1"/>
    </source>
</evidence>
<evidence type="ECO:0008006" key="3">
    <source>
        <dbReference type="Google" id="ProtNLM"/>
    </source>
</evidence>
<accession>A0ABX8NBI4</accession>
<dbReference type="Proteomes" id="UP001046350">
    <property type="component" value="Chromosome"/>
</dbReference>
<dbReference type="RefSeq" id="WP_217842803.1">
    <property type="nucleotide sequence ID" value="NZ_CP077076.1"/>
</dbReference>
<proteinExistence type="predicted"/>
<gene>
    <name evidence="1" type="ORF">KSS94_09905</name>
</gene>
<name>A0ABX8NBI4_9PSED</name>
<reference evidence="1" key="1">
    <citation type="journal article" date="2021" name="Microorganisms">
        <title>The Ever-Expanding Pseudomonas Genus: Description of 43 New Species and Partition of the Pseudomonas putida Group.</title>
        <authorList>
            <person name="Girard L."/>
            <person name="Lood C."/>
            <person name="Hofte M."/>
            <person name="Vandamme P."/>
            <person name="Rokni-Zadeh H."/>
            <person name="van Noort V."/>
            <person name="Lavigne R."/>
            <person name="De Mot R."/>
        </authorList>
    </citation>
    <scope>NUCLEOTIDE SEQUENCE</scope>
    <source>
        <strain evidence="1">COW40</strain>
    </source>
</reference>
<protein>
    <recommendedName>
        <fullName evidence="3">Transposase</fullName>
    </recommendedName>
</protein>
<dbReference type="EMBL" id="CP077076">
    <property type="protein sequence ID" value="QXH53402.1"/>
    <property type="molecule type" value="Genomic_DNA"/>
</dbReference>